<evidence type="ECO:0000313" key="1">
    <source>
        <dbReference type="EMBL" id="SJL16718.1"/>
    </source>
</evidence>
<proteinExistence type="predicted"/>
<reference evidence="2" key="1">
    <citation type="journal article" date="2017" name="Nat. Ecol. Evol.">
        <title>Genome expansion and lineage-specific genetic innovations in the forest pathogenic fungi Armillaria.</title>
        <authorList>
            <person name="Sipos G."/>
            <person name="Prasanna A.N."/>
            <person name="Walter M.C."/>
            <person name="O'Connor E."/>
            <person name="Balint B."/>
            <person name="Krizsan K."/>
            <person name="Kiss B."/>
            <person name="Hess J."/>
            <person name="Varga T."/>
            <person name="Slot J."/>
            <person name="Riley R."/>
            <person name="Boka B."/>
            <person name="Rigling D."/>
            <person name="Barry K."/>
            <person name="Lee J."/>
            <person name="Mihaltcheva S."/>
            <person name="LaButti K."/>
            <person name="Lipzen A."/>
            <person name="Waldron R."/>
            <person name="Moloney N.M."/>
            <person name="Sperisen C."/>
            <person name="Kredics L."/>
            <person name="Vagvoelgyi C."/>
            <person name="Patrignani A."/>
            <person name="Fitzpatrick D."/>
            <person name="Nagy I."/>
            <person name="Doyle S."/>
            <person name="Anderson J.B."/>
            <person name="Grigoriev I.V."/>
            <person name="Gueldener U."/>
            <person name="Muensterkoetter M."/>
            <person name="Nagy L.G."/>
        </authorList>
    </citation>
    <scope>NUCLEOTIDE SEQUENCE [LARGE SCALE GENOMIC DNA]</scope>
    <source>
        <strain evidence="2">C18/9</strain>
    </source>
</reference>
<dbReference type="AlphaFoldDB" id="A0A284S6T9"/>
<name>A0A284S6T9_ARMOS</name>
<keyword evidence="2" id="KW-1185">Reference proteome</keyword>
<evidence type="ECO:0000313" key="2">
    <source>
        <dbReference type="Proteomes" id="UP000219338"/>
    </source>
</evidence>
<gene>
    <name evidence="1" type="ORF">ARMOST_20247</name>
</gene>
<dbReference type="EMBL" id="FUEG01000037">
    <property type="protein sequence ID" value="SJL16718.1"/>
    <property type="molecule type" value="Genomic_DNA"/>
</dbReference>
<dbReference type="Proteomes" id="UP000219338">
    <property type="component" value="Unassembled WGS sequence"/>
</dbReference>
<sequence>MLIYSSFILIQAASTPGPDIRNLWPARTHVEKEQRRLNVDPGSPYASSTTLRYEWPFPSPNETPDIDQALASWVLKDKDTVDEVRKSVEILIFPPSTTPYDDLFLSILHEDDARNRRRGEVALDDDGKRENLEGGVGCDLLPINATWRGARETTSSSGEQT</sequence>
<accession>A0A284S6T9</accession>
<protein>
    <submittedName>
        <fullName evidence="1">Uncharacterized protein</fullName>
    </submittedName>
</protein>
<organism evidence="1 2">
    <name type="scientific">Armillaria ostoyae</name>
    <name type="common">Armillaria root rot fungus</name>
    <dbReference type="NCBI Taxonomy" id="47428"/>
    <lineage>
        <taxon>Eukaryota</taxon>
        <taxon>Fungi</taxon>
        <taxon>Dikarya</taxon>
        <taxon>Basidiomycota</taxon>
        <taxon>Agaricomycotina</taxon>
        <taxon>Agaricomycetes</taxon>
        <taxon>Agaricomycetidae</taxon>
        <taxon>Agaricales</taxon>
        <taxon>Marasmiineae</taxon>
        <taxon>Physalacriaceae</taxon>
        <taxon>Armillaria</taxon>
    </lineage>
</organism>